<name>A0A1S0TF38_LOALO</name>
<dbReference type="GeneID" id="9953236"/>
<dbReference type="InParanoid" id="A0A1S0TF38"/>
<sequence>MEPDDISSLSSGIFKYRRTSIYSQLMGLSKVPMQDPMIIFRKHLKLISTSTNGQVCY</sequence>
<proteinExistence type="predicted"/>
<protein>
    <submittedName>
        <fullName evidence="1">Uncharacterized protein</fullName>
    </submittedName>
</protein>
<organism evidence="1">
    <name type="scientific">Loa loa</name>
    <name type="common">Eye worm</name>
    <name type="synonym">Filaria loa</name>
    <dbReference type="NCBI Taxonomy" id="7209"/>
    <lineage>
        <taxon>Eukaryota</taxon>
        <taxon>Metazoa</taxon>
        <taxon>Ecdysozoa</taxon>
        <taxon>Nematoda</taxon>
        <taxon>Chromadorea</taxon>
        <taxon>Rhabditida</taxon>
        <taxon>Spirurina</taxon>
        <taxon>Spiruromorpha</taxon>
        <taxon>Filarioidea</taxon>
        <taxon>Onchocercidae</taxon>
        <taxon>Loa</taxon>
    </lineage>
</organism>
<evidence type="ECO:0000313" key="1">
    <source>
        <dbReference type="EMBL" id="EFO12790.2"/>
    </source>
</evidence>
<dbReference type="AlphaFoldDB" id="A0A1S0TF38"/>
<accession>A0A1S0TF38</accession>
<gene>
    <name evidence="1" type="ORF">LOAG_15743</name>
</gene>
<dbReference type="EMBL" id="JH712185">
    <property type="protein sequence ID" value="EFO12790.2"/>
    <property type="molecule type" value="Genomic_DNA"/>
</dbReference>
<dbReference type="KEGG" id="loa:LOAG_15743"/>
<dbReference type="CTD" id="9953236"/>
<dbReference type="RefSeq" id="XP_003151279.2">
    <property type="nucleotide sequence ID" value="XM_003151231.2"/>
</dbReference>
<reference evidence="1" key="1">
    <citation type="submission" date="2012-04" db="EMBL/GenBank/DDBJ databases">
        <title>The Genome Sequence of Loa loa.</title>
        <authorList>
            <consortium name="The Broad Institute Genome Sequencing Platform"/>
            <consortium name="Broad Institute Genome Sequencing Center for Infectious Disease"/>
            <person name="Nutman T.B."/>
            <person name="Fink D.L."/>
            <person name="Russ C."/>
            <person name="Young S."/>
            <person name="Zeng Q."/>
            <person name="Gargeya S."/>
            <person name="Alvarado L."/>
            <person name="Berlin A."/>
            <person name="Chapman S.B."/>
            <person name="Chen Z."/>
            <person name="Freedman E."/>
            <person name="Gellesch M."/>
            <person name="Goldberg J."/>
            <person name="Griggs A."/>
            <person name="Gujja S."/>
            <person name="Heilman E.R."/>
            <person name="Heiman D."/>
            <person name="Howarth C."/>
            <person name="Mehta T."/>
            <person name="Neiman D."/>
            <person name="Pearson M."/>
            <person name="Roberts A."/>
            <person name="Saif S."/>
            <person name="Shea T."/>
            <person name="Shenoy N."/>
            <person name="Sisk P."/>
            <person name="Stolte C."/>
            <person name="Sykes S."/>
            <person name="White J."/>
            <person name="Yandava C."/>
            <person name="Haas B."/>
            <person name="Henn M.R."/>
            <person name="Nusbaum C."/>
            <person name="Birren B."/>
        </authorList>
    </citation>
    <scope>NUCLEOTIDE SEQUENCE [LARGE SCALE GENOMIC DNA]</scope>
</reference>